<dbReference type="CDD" id="cd02440">
    <property type="entry name" value="AdoMet_MTases"/>
    <property type="match status" value="1"/>
</dbReference>
<evidence type="ECO:0000313" key="2">
    <source>
        <dbReference type="Proteomes" id="UP001138540"/>
    </source>
</evidence>
<evidence type="ECO:0000313" key="1">
    <source>
        <dbReference type="EMBL" id="MBB5986096.1"/>
    </source>
</evidence>
<dbReference type="SUPFAM" id="SSF53335">
    <property type="entry name" value="S-adenosyl-L-methionine-dependent methyltransferases"/>
    <property type="match status" value="1"/>
</dbReference>
<dbReference type="InterPro" id="IPR029063">
    <property type="entry name" value="SAM-dependent_MTases_sf"/>
</dbReference>
<dbReference type="Pfam" id="PF13489">
    <property type="entry name" value="Methyltransf_23"/>
    <property type="match status" value="1"/>
</dbReference>
<dbReference type="GO" id="GO:0008168">
    <property type="term" value="F:methyltransferase activity"/>
    <property type="evidence" value="ECO:0007669"/>
    <property type="project" value="UniProtKB-KW"/>
</dbReference>
<dbReference type="Gene3D" id="3.40.50.150">
    <property type="entry name" value="Vaccinia Virus protein VP39"/>
    <property type="match status" value="1"/>
</dbReference>
<proteinExistence type="predicted"/>
<reference evidence="1 2" key="1">
    <citation type="submission" date="2020-08" db="EMBL/GenBank/DDBJ databases">
        <title>Exploring microbial biodiversity for novel pathways involved in the catabolism of aromatic compounds derived from lignin.</title>
        <authorList>
            <person name="Elkins J."/>
        </authorList>
    </citation>
    <scope>NUCLEOTIDE SEQUENCE [LARGE SCALE GENOMIC DNA]</scope>
    <source>
        <strain evidence="1 2">B1D3A</strain>
    </source>
</reference>
<dbReference type="EMBL" id="JACHKA010000001">
    <property type="protein sequence ID" value="MBB5986096.1"/>
    <property type="molecule type" value="Genomic_DNA"/>
</dbReference>
<keyword evidence="2" id="KW-1185">Reference proteome</keyword>
<dbReference type="Proteomes" id="UP001138540">
    <property type="component" value="Unassembled WGS sequence"/>
</dbReference>
<protein>
    <submittedName>
        <fullName evidence="1">SAM-dependent methyltransferase</fullName>
    </submittedName>
</protein>
<keyword evidence="1" id="KW-0489">Methyltransferase</keyword>
<keyword evidence="1" id="KW-0808">Transferase</keyword>
<gene>
    <name evidence="1" type="ORF">HNP60_002070</name>
</gene>
<comment type="caution">
    <text evidence="1">The sequence shown here is derived from an EMBL/GenBank/DDBJ whole genome shotgun (WGS) entry which is preliminary data.</text>
</comment>
<sequence length="432" mass="47935">MTAYFEIEDVSWIASEARRIWANDPGEHNRLYHLMGQQPEPELRLPPWLDLSMDPYGPDYHNEILKLWQAVFDRGSGTAGAHYDIGEHEQDAAYNECPIRFPGYFARRDPGAVQHAGYELAMLGDIFLHSGLSSGKHALEYGSGPGNVAINLARMGVSVDTVDISTTYCDHIARNAEFYGTALTPFNLPFGANPRGEDFRYDCIIFHAAFHHSLDHAALIGSIARQLKDDCVILLSNEPIYDDFYCPWGLRLDPECISVIAGRGWMELGFRFDYLRNQFCRHGLHLYRIRQTFSGIPLYAARKVAGHISFALGDYPADMLNGVHGPEPIGTWTTGSASIPIAPVAGANKVVVQLANFLPFEQEVTCLFGEDRTSMSLPSGGEATIELLLNPSQPPFVIDLILQSSVVRPSERVAGSTDDRELGILLRSLTYS</sequence>
<organism evidence="1 2">
    <name type="scientific">Sphingobium lignivorans</name>
    <dbReference type="NCBI Taxonomy" id="2735886"/>
    <lineage>
        <taxon>Bacteria</taxon>
        <taxon>Pseudomonadati</taxon>
        <taxon>Pseudomonadota</taxon>
        <taxon>Alphaproteobacteria</taxon>
        <taxon>Sphingomonadales</taxon>
        <taxon>Sphingomonadaceae</taxon>
        <taxon>Sphingobium</taxon>
    </lineage>
</organism>
<accession>A0ABR6NFP6</accession>
<dbReference type="GO" id="GO:0032259">
    <property type="term" value="P:methylation"/>
    <property type="evidence" value="ECO:0007669"/>
    <property type="project" value="UniProtKB-KW"/>
</dbReference>
<name>A0ABR6NFP6_9SPHN</name>
<dbReference type="RefSeq" id="WP_184153279.1">
    <property type="nucleotide sequence ID" value="NZ_JACHKA010000001.1"/>
</dbReference>